<keyword evidence="2" id="KW-1133">Transmembrane helix</keyword>
<evidence type="ECO:0000259" key="3">
    <source>
        <dbReference type="Pfam" id="PF07727"/>
    </source>
</evidence>
<keyword evidence="2" id="KW-0812">Transmembrane</keyword>
<dbReference type="AlphaFoldDB" id="A0AAD8VI48"/>
<dbReference type="Proteomes" id="UP001231189">
    <property type="component" value="Unassembled WGS sequence"/>
</dbReference>
<proteinExistence type="predicted"/>
<sequence>MASQEGLCYTIVEPSFSQHHQAPTVEANDAPAQEQAQDPPSSEQDQGEDQSRNDDDEYPFDICYSPNDVQDQAHDVEKTQDIEQAQVDGQDGDPNDQVDQVIPPSTRRTKEEIEAHHLTRRDTNLEIHEHTHEKDLSDVRGTMSTRRQLANFSTHHAYISLVEPKKAFEALEDSDWLNAMHDELNNFKRNKVWTLVEKRKECHNDIGTKWIFKNKQDENRIIMRNKERLVAQGFSQIEGIDFDETYALVARLESIRILLAYASHHTFMLQQMDVKISFLNGPLQGTTTITSKIHINNMCIKYTFLLVVVVLQIFQVLGAIVLPVPIAIAVKLHSIRLRASLGLLRRRGSFLAALLEVSLYLGLPCFLKLVVLLTINTW</sequence>
<gene>
    <name evidence="4" type="ORF">QYE76_029679</name>
</gene>
<evidence type="ECO:0000313" key="4">
    <source>
        <dbReference type="EMBL" id="KAK1606006.1"/>
    </source>
</evidence>
<feature type="domain" description="Reverse transcriptase Ty1/copia-type" evidence="3">
    <location>
        <begin position="190"/>
        <end position="286"/>
    </location>
</feature>
<evidence type="ECO:0000256" key="2">
    <source>
        <dbReference type="SAM" id="Phobius"/>
    </source>
</evidence>
<dbReference type="InterPro" id="IPR013103">
    <property type="entry name" value="RVT_2"/>
</dbReference>
<comment type="caution">
    <text evidence="4">The sequence shown here is derived from an EMBL/GenBank/DDBJ whole genome shotgun (WGS) entry which is preliminary data.</text>
</comment>
<feature type="region of interest" description="Disordered" evidence="1">
    <location>
        <begin position="1"/>
        <end position="67"/>
    </location>
</feature>
<evidence type="ECO:0000313" key="5">
    <source>
        <dbReference type="Proteomes" id="UP001231189"/>
    </source>
</evidence>
<evidence type="ECO:0000256" key="1">
    <source>
        <dbReference type="SAM" id="MobiDB-lite"/>
    </source>
</evidence>
<accession>A0AAD8VI48</accession>
<organism evidence="4 5">
    <name type="scientific">Lolium multiflorum</name>
    <name type="common">Italian ryegrass</name>
    <name type="synonym">Lolium perenne subsp. multiflorum</name>
    <dbReference type="NCBI Taxonomy" id="4521"/>
    <lineage>
        <taxon>Eukaryota</taxon>
        <taxon>Viridiplantae</taxon>
        <taxon>Streptophyta</taxon>
        <taxon>Embryophyta</taxon>
        <taxon>Tracheophyta</taxon>
        <taxon>Spermatophyta</taxon>
        <taxon>Magnoliopsida</taxon>
        <taxon>Liliopsida</taxon>
        <taxon>Poales</taxon>
        <taxon>Poaceae</taxon>
        <taxon>BOP clade</taxon>
        <taxon>Pooideae</taxon>
        <taxon>Poodae</taxon>
        <taxon>Poeae</taxon>
        <taxon>Poeae Chloroplast Group 2 (Poeae type)</taxon>
        <taxon>Loliodinae</taxon>
        <taxon>Loliinae</taxon>
        <taxon>Lolium</taxon>
    </lineage>
</organism>
<reference evidence="4" key="1">
    <citation type="submission" date="2023-07" db="EMBL/GenBank/DDBJ databases">
        <title>A chromosome-level genome assembly of Lolium multiflorum.</title>
        <authorList>
            <person name="Chen Y."/>
            <person name="Copetti D."/>
            <person name="Kolliker R."/>
            <person name="Studer B."/>
        </authorList>
    </citation>
    <scope>NUCLEOTIDE SEQUENCE</scope>
    <source>
        <strain evidence="4">02402/16</strain>
        <tissue evidence="4">Leaf</tissue>
    </source>
</reference>
<feature type="transmembrane region" description="Helical" evidence="2">
    <location>
        <begin position="302"/>
        <end position="330"/>
    </location>
</feature>
<keyword evidence="5" id="KW-1185">Reference proteome</keyword>
<keyword evidence="2" id="KW-0472">Membrane</keyword>
<protein>
    <recommendedName>
        <fullName evidence="3">Reverse transcriptase Ty1/copia-type domain-containing protein</fullName>
    </recommendedName>
</protein>
<feature type="compositionally biased region" description="Polar residues" evidence="1">
    <location>
        <begin position="34"/>
        <end position="44"/>
    </location>
</feature>
<dbReference type="EMBL" id="JAUUTY010000007">
    <property type="protein sequence ID" value="KAK1606006.1"/>
    <property type="molecule type" value="Genomic_DNA"/>
</dbReference>
<feature type="transmembrane region" description="Helical" evidence="2">
    <location>
        <begin position="350"/>
        <end position="375"/>
    </location>
</feature>
<dbReference type="Pfam" id="PF07727">
    <property type="entry name" value="RVT_2"/>
    <property type="match status" value="1"/>
</dbReference>
<name>A0AAD8VI48_LOLMU</name>